<keyword evidence="1" id="KW-0808">Transferase</keyword>
<name>A0A8J7KRF2_9ACTN</name>
<sequence>MDVERMVRPATEAELDAIVGHMEQHFFFRDRYDRQCAGRGTLLTAWAGSELLGVVYVSFEPADEPELRRRLPGVRVLTHLEVRPDLRNRGVGSLLLHGAEDVLRSRGCPRIALGVHADNTAVTRLYLRHGYRPWPHEYLKTVREEYRVNGTMIQVPDECMVYFKNLD</sequence>
<keyword evidence="2" id="KW-0012">Acyltransferase</keyword>
<comment type="caution">
    <text evidence="4">The sequence shown here is derived from an EMBL/GenBank/DDBJ whole genome shotgun (WGS) entry which is preliminary data.</text>
</comment>
<keyword evidence="4" id="KW-0689">Ribosomal protein</keyword>
<keyword evidence="4" id="KW-0687">Ribonucleoprotein</keyword>
<dbReference type="PANTHER" id="PTHR43877:SF2">
    <property type="entry name" value="AMINOALKYLPHOSPHONATE N-ACETYLTRANSFERASE-RELATED"/>
    <property type="match status" value="1"/>
</dbReference>
<dbReference type="EMBL" id="JADOUF010000001">
    <property type="protein sequence ID" value="MBG6138477.1"/>
    <property type="molecule type" value="Genomic_DNA"/>
</dbReference>
<dbReference type="Pfam" id="PF00583">
    <property type="entry name" value="Acetyltransf_1"/>
    <property type="match status" value="1"/>
</dbReference>
<dbReference type="AlphaFoldDB" id="A0A8J7KRF2"/>
<evidence type="ECO:0000256" key="1">
    <source>
        <dbReference type="ARBA" id="ARBA00022679"/>
    </source>
</evidence>
<feature type="domain" description="N-acetyltransferase" evidence="3">
    <location>
        <begin position="5"/>
        <end position="149"/>
    </location>
</feature>
<reference evidence="4" key="1">
    <citation type="submission" date="2020-11" db="EMBL/GenBank/DDBJ databases">
        <title>Sequencing the genomes of 1000 actinobacteria strains.</title>
        <authorList>
            <person name="Klenk H.-P."/>
        </authorList>
    </citation>
    <scope>NUCLEOTIDE SEQUENCE</scope>
    <source>
        <strain evidence="4">DSM 45356</strain>
    </source>
</reference>
<dbReference type="InterPro" id="IPR016181">
    <property type="entry name" value="Acyl_CoA_acyltransferase"/>
</dbReference>
<organism evidence="4 5">
    <name type="scientific">Longispora fulva</name>
    <dbReference type="NCBI Taxonomy" id="619741"/>
    <lineage>
        <taxon>Bacteria</taxon>
        <taxon>Bacillati</taxon>
        <taxon>Actinomycetota</taxon>
        <taxon>Actinomycetes</taxon>
        <taxon>Micromonosporales</taxon>
        <taxon>Micromonosporaceae</taxon>
        <taxon>Longispora</taxon>
    </lineage>
</organism>
<dbReference type="InterPro" id="IPR050832">
    <property type="entry name" value="Bact_Acetyltransf"/>
</dbReference>
<dbReference type="Gene3D" id="3.40.630.30">
    <property type="match status" value="1"/>
</dbReference>
<dbReference type="RefSeq" id="WP_197005229.1">
    <property type="nucleotide sequence ID" value="NZ_BONS01000025.1"/>
</dbReference>
<dbReference type="GO" id="GO:0005840">
    <property type="term" value="C:ribosome"/>
    <property type="evidence" value="ECO:0007669"/>
    <property type="project" value="UniProtKB-KW"/>
</dbReference>
<dbReference type="PROSITE" id="PS51186">
    <property type="entry name" value="GNAT"/>
    <property type="match status" value="1"/>
</dbReference>
<proteinExistence type="predicted"/>
<accession>A0A8J7KRF2</accession>
<gene>
    <name evidence="4" type="ORF">IW245_004671</name>
</gene>
<evidence type="ECO:0000256" key="2">
    <source>
        <dbReference type="ARBA" id="ARBA00023315"/>
    </source>
</evidence>
<dbReference type="Proteomes" id="UP000622552">
    <property type="component" value="Unassembled WGS sequence"/>
</dbReference>
<dbReference type="PANTHER" id="PTHR43877">
    <property type="entry name" value="AMINOALKYLPHOSPHONATE N-ACETYLTRANSFERASE-RELATED-RELATED"/>
    <property type="match status" value="1"/>
</dbReference>
<dbReference type="CDD" id="cd04301">
    <property type="entry name" value="NAT_SF"/>
    <property type="match status" value="1"/>
</dbReference>
<evidence type="ECO:0000313" key="4">
    <source>
        <dbReference type="EMBL" id="MBG6138477.1"/>
    </source>
</evidence>
<evidence type="ECO:0000259" key="3">
    <source>
        <dbReference type="PROSITE" id="PS51186"/>
    </source>
</evidence>
<dbReference type="SUPFAM" id="SSF55729">
    <property type="entry name" value="Acyl-CoA N-acyltransferases (Nat)"/>
    <property type="match status" value="1"/>
</dbReference>
<dbReference type="GO" id="GO:0016747">
    <property type="term" value="F:acyltransferase activity, transferring groups other than amino-acyl groups"/>
    <property type="evidence" value="ECO:0007669"/>
    <property type="project" value="InterPro"/>
</dbReference>
<protein>
    <submittedName>
        <fullName evidence="4">Ribosomal protein S18 acetylase RimI-like enzyme</fullName>
    </submittedName>
</protein>
<keyword evidence="5" id="KW-1185">Reference proteome</keyword>
<dbReference type="InterPro" id="IPR000182">
    <property type="entry name" value="GNAT_dom"/>
</dbReference>
<evidence type="ECO:0000313" key="5">
    <source>
        <dbReference type="Proteomes" id="UP000622552"/>
    </source>
</evidence>